<feature type="transmembrane region" description="Helical" evidence="2">
    <location>
        <begin position="252"/>
        <end position="269"/>
    </location>
</feature>
<evidence type="ECO:0000259" key="3">
    <source>
        <dbReference type="PROSITE" id="PS50965"/>
    </source>
</evidence>
<evidence type="ECO:0000256" key="2">
    <source>
        <dbReference type="SAM" id="Phobius"/>
    </source>
</evidence>
<reference evidence="5" key="1">
    <citation type="submission" date="2017-08" db="EMBL/GenBank/DDBJ databases">
        <authorList>
            <person name="Varghese N."/>
            <person name="Submissions S."/>
        </authorList>
    </citation>
    <scope>NUCLEOTIDE SEQUENCE [LARGE SCALE GENOMIC DNA]</scope>
    <source>
        <strain evidence="5">USBA17B2</strain>
    </source>
</reference>
<feature type="region of interest" description="Disordered" evidence="1">
    <location>
        <begin position="219"/>
        <end position="248"/>
    </location>
</feature>
<feature type="region of interest" description="Disordered" evidence="1">
    <location>
        <begin position="1"/>
        <end position="34"/>
    </location>
</feature>
<dbReference type="InterPro" id="IPR011335">
    <property type="entry name" value="Restrct_endonuc-II-like"/>
</dbReference>
<keyword evidence="5" id="KW-1185">Reference proteome</keyword>
<protein>
    <submittedName>
        <fullName evidence="4">Nuclease-related domain-containing protein</fullName>
    </submittedName>
</protein>
<name>A0A285VDZ7_9MICO</name>
<accession>A0A285VDZ7</accession>
<organism evidence="4 5">
    <name type="scientific">Ornithinimicrobium cerasi</name>
    <dbReference type="NCBI Taxonomy" id="2248773"/>
    <lineage>
        <taxon>Bacteria</taxon>
        <taxon>Bacillati</taxon>
        <taxon>Actinomycetota</taxon>
        <taxon>Actinomycetes</taxon>
        <taxon>Micrococcales</taxon>
        <taxon>Ornithinimicrobiaceae</taxon>
        <taxon>Ornithinimicrobium</taxon>
    </lineage>
</organism>
<keyword evidence="2" id="KW-0812">Transmembrane</keyword>
<dbReference type="SUPFAM" id="SSF52980">
    <property type="entry name" value="Restriction endonuclease-like"/>
    <property type="match status" value="1"/>
</dbReference>
<dbReference type="EMBL" id="OBQK01000001">
    <property type="protein sequence ID" value="SOC52290.1"/>
    <property type="molecule type" value="Genomic_DNA"/>
</dbReference>
<keyword evidence="2" id="KW-1133">Transmembrane helix</keyword>
<dbReference type="Pfam" id="PF08378">
    <property type="entry name" value="NERD"/>
    <property type="match status" value="1"/>
</dbReference>
<sequence length="293" mass="31436">MDSESTGVSRRAGTGASEQADRSADRARQLREQLGRLERQEKAWRAGSEGERLVADALGRAGWPVLHDQPWPGRDRANIDHLAFSPDRIWLIDAKHWSGEVGIRDGVLRQNGYSRSMAVTKAQVAANDVVLALGTGAPPVHPVLCLTGSGTDLAPTTVEDVVLVGLEHLTECLGPTPTLDVELALLMAKVPEHLKGTAGPTARVAPSKERKAPEAAAAALRRRKHHAGAGGQTSPQRRAASRRGMGRPPRPSAARALISVALLALLVWFAFNLDAVFMLILPVAQWFVGQLMP</sequence>
<evidence type="ECO:0000313" key="4">
    <source>
        <dbReference type="EMBL" id="SOC52290.1"/>
    </source>
</evidence>
<evidence type="ECO:0000256" key="1">
    <source>
        <dbReference type="SAM" id="MobiDB-lite"/>
    </source>
</evidence>
<feature type="compositionally biased region" description="Basic and acidic residues" evidence="1">
    <location>
        <begin position="19"/>
        <end position="34"/>
    </location>
</feature>
<keyword evidence="2" id="KW-0472">Membrane</keyword>
<dbReference type="AlphaFoldDB" id="A0A285VDZ7"/>
<gene>
    <name evidence="4" type="ORF">SAMN05421879_101477</name>
</gene>
<dbReference type="InterPro" id="IPR011528">
    <property type="entry name" value="NERD"/>
</dbReference>
<dbReference type="Proteomes" id="UP000219688">
    <property type="component" value="Unassembled WGS sequence"/>
</dbReference>
<dbReference type="RefSeq" id="WP_170955346.1">
    <property type="nucleotide sequence ID" value="NZ_OBQK01000001.1"/>
</dbReference>
<dbReference type="PROSITE" id="PS50965">
    <property type="entry name" value="NERD"/>
    <property type="match status" value="1"/>
</dbReference>
<evidence type="ECO:0000313" key="5">
    <source>
        <dbReference type="Proteomes" id="UP000219688"/>
    </source>
</evidence>
<feature type="domain" description="NERD" evidence="3">
    <location>
        <begin position="46"/>
        <end position="140"/>
    </location>
</feature>
<proteinExistence type="predicted"/>